<dbReference type="KEGG" id="tva:4746391"/>
<evidence type="ECO:0000256" key="12">
    <source>
        <dbReference type="ARBA" id="ARBA00023137"/>
    </source>
</evidence>
<keyword evidence="14" id="KW-0675">Receptor</keyword>
<gene>
    <name evidence="17" type="ORF">TVAG_420790</name>
</gene>
<evidence type="ECO:0000256" key="14">
    <source>
        <dbReference type="ARBA" id="ARBA00023170"/>
    </source>
</evidence>
<keyword evidence="4" id="KW-0808">Transferase</keyword>
<dbReference type="VEuPathDB" id="TrichDB:TVAG_420790"/>
<evidence type="ECO:0000256" key="11">
    <source>
        <dbReference type="ARBA" id="ARBA00023136"/>
    </source>
</evidence>
<keyword evidence="8" id="KW-0418">Kinase</keyword>
<evidence type="ECO:0000313" key="17">
    <source>
        <dbReference type="EMBL" id="EAX88732.1"/>
    </source>
</evidence>
<evidence type="ECO:0000256" key="3">
    <source>
        <dbReference type="ARBA" id="ARBA00022475"/>
    </source>
</evidence>
<keyword evidence="15" id="KW-0325">Glycoprotein</keyword>
<dbReference type="InterPro" id="IPR055163">
    <property type="entry name" value="ALK/LTK-like_GRD"/>
</dbReference>
<dbReference type="GO" id="GO:0005886">
    <property type="term" value="C:plasma membrane"/>
    <property type="evidence" value="ECO:0007669"/>
    <property type="project" value="UniProtKB-SubCell"/>
</dbReference>
<organism evidence="17 18">
    <name type="scientific">Trichomonas vaginalis (strain ATCC PRA-98 / G3)</name>
    <dbReference type="NCBI Taxonomy" id="412133"/>
    <lineage>
        <taxon>Eukaryota</taxon>
        <taxon>Metamonada</taxon>
        <taxon>Parabasalia</taxon>
        <taxon>Trichomonadida</taxon>
        <taxon>Trichomonadidae</taxon>
        <taxon>Trichomonas</taxon>
    </lineage>
</organism>
<dbReference type="VEuPathDB" id="TrichDB:TVAGG3_1071200"/>
<keyword evidence="11" id="KW-0472">Membrane</keyword>
<evidence type="ECO:0000259" key="16">
    <source>
        <dbReference type="Pfam" id="PF12810"/>
    </source>
</evidence>
<keyword evidence="12" id="KW-0829">Tyrosine-protein kinase</keyword>
<dbReference type="EMBL" id="DS114273">
    <property type="protein sequence ID" value="EAX88732.1"/>
    <property type="molecule type" value="Genomic_DNA"/>
</dbReference>
<dbReference type="GO" id="GO:0004714">
    <property type="term" value="F:transmembrane receptor protein tyrosine kinase activity"/>
    <property type="evidence" value="ECO:0007669"/>
    <property type="project" value="UniProtKB-EC"/>
</dbReference>
<dbReference type="InParanoid" id="A2G284"/>
<evidence type="ECO:0000256" key="7">
    <source>
        <dbReference type="ARBA" id="ARBA00022741"/>
    </source>
</evidence>
<keyword evidence="5" id="KW-0812">Transmembrane</keyword>
<dbReference type="RefSeq" id="XP_001301662.1">
    <property type="nucleotide sequence ID" value="XM_001301661.1"/>
</dbReference>
<evidence type="ECO:0000313" key="18">
    <source>
        <dbReference type="Proteomes" id="UP000001542"/>
    </source>
</evidence>
<dbReference type="Proteomes" id="UP000001542">
    <property type="component" value="Unassembled WGS sequence"/>
</dbReference>
<evidence type="ECO:0000256" key="9">
    <source>
        <dbReference type="ARBA" id="ARBA00022840"/>
    </source>
</evidence>
<reference evidence="17" key="1">
    <citation type="submission" date="2006-10" db="EMBL/GenBank/DDBJ databases">
        <authorList>
            <person name="Amadeo P."/>
            <person name="Zhao Q."/>
            <person name="Wortman J."/>
            <person name="Fraser-Liggett C."/>
            <person name="Carlton J."/>
        </authorList>
    </citation>
    <scope>NUCLEOTIDE SEQUENCE</scope>
    <source>
        <strain evidence="17">G3</strain>
    </source>
</reference>
<evidence type="ECO:0000256" key="15">
    <source>
        <dbReference type="ARBA" id="ARBA00023180"/>
    </source>
</evidence>
<evidence type="ECO:0000256" key="2">
    <source>
        <dbReference type="ARBA" id="ARBA00011902"/>
    </source>
</evidence>
<evidence type="ECO:0000256" key="6">
    <source>
        <dbReference type="ARBA" id="ARBA00022729"/>
    </source>
</evidence>
<keyword evidence="10" id="KW-1133">Transmembrane helix</keyword>
<protein>
    <recommendedName>
        <fullName evidence="2">receptor protein-tyrosine kinase</fullName>
        <ecNumber evidence="2">2.7.10.1</ecNumber>
    </recommendedName>
</protein>
<keyword evidence="9" id="KW-0067">ATP-binding</keyword>
<evidence type="ECO:0000256" key="1">
    <source>
        <dbReference type="ARBA" id="ARBA00004251"/>
    </source>
</evidence>
<dbReference type="Pfam" id="PF12810">
    <property type="entry name" value="ALK_LTK_GRD"/>
    <property type="match status" value="1"/>
</dbReference>
<dbReference type="AlphaFoldDB" id="A2G284"/>
<dbReference type="SMR" id="A2G284"/>
<comment type="subcellular location">
    <subcellularLocation>
        <location evidence="1">Cell membrane</location>
        <topology evidence="1">Single-pass type I membrane protein</topology>
    </subcellularLocation>
</comment>
<sequence length="360" mass="37618">MTLPLTISVLNADQTKINKQILPNSQVLLKYPCDGTGNSCFPYQVIFSIGIYRIELYGASGGGNSSTTIGGKGSYTSGYIDFKTKTTMFFYIGQKGSPNGANTYNGGGHGVYFAQDQKYGGSGGGATDMRYVSGDWDNLQNLKSRIMVAAGGSGAQDHWTFIEGAHGGALTGNNGKQAVRPGYTNSSALDNAVGATQISGGKGGIGYEKVGGWPNSRGESGSFGKAGGQPNNQWGSGGGGGYYGGGAGALVTWLVGTGSSGSSFVSGYPNCNAIRPEYSLSNPVHSGSPNHYSGYVFQVPIMRSGSESIPSPTNDFVMQEGNSGHGYVKITVIQRCAVVSCVCNMRYNFNMNFASPFLFR</sequence>
<evidence type="ECO:0000256" key="13">
    <source>
        <dbReference type="ARBA" id="ARBA00023157"/>
    </source>
</evidence>
<feature type="domain" description="ALK/LTK-like glycine-rich" evidence="16">
    <location>
        <begin position="43"/>
        <end position="333"/>
    </location>
</feature>
<keyword evidence="7" id="KW-0547">Nucleotide-binding</keyword>
<keyword evidence="6" id="KW-0732">Signal</keyword>
<proteinExistence type="predicted"/>
<dbReference type="EC" id="2.7.10.1" evidence="2"/>
<evidence type="ECO:0000256" key="5">
    <source>
        <dbReference type="ARBA" id="ARBA00022692"/>
    </source>
</evidence>
<evidence type="ECO:0000256" key="8">
    <source>
        <dbReference type="ARBA" id="ARBA00022777"/>
    </source>
</evidence>
<keyword evidence="3" id="KW-1003">Cell membrane</keyword>
<evidence type="ECO:0000256" key="10">
    <source>
        <dbReference type="ARBA" id="ARBA00022989"/>
    </source>
</evidence>
<name>A2G284_TRIV3</name>
<reference evidence="17" key="2">
    <citation type="journal article" date="2007" name="Science">
        <title>Draft genome sequence of the sexually transmitted pathogen Trichomonas vaginalis.</title>
        <authorList>
            <person name="Carlton J.M."/>
            <person name="Hirt R.P."/>
            <person name="Silva J.C."/>
            <person name="Delcher A.L."/>
            <person name="Schatz M."/>
            <person name="Zhao Q."/>
            <person name="Wortman J.R."/>
            <person name="Bidwell S.L."/>
            <person name="Alsmark U.C.M."/>
            <person name="Besteiro S."/>
            <person name="Sicheritz-Ponten T."/>
            <person name="Noel C.J."/>
            <person name="Dacks J.B."/>
            <person name="Foster P.G."/>
            <person name="Simillion C."/>
            <person name="Van de Peer Y."/>
            <person name="Miranda-Saavedra D."/>
            <person name="Barton G.J."/>
            <person name="Westrop G.D."/>
            <person name="Mueller S."/>
            <person name="Dessi D."/>
            <person name="Fiori P.L."/>
            <person name="Ren Q."/>
            <person name="Paulsen I."/>
            <person name="Zhang H."/>
            <person name="Bastida-Corcuera F.D."/>
            <person name="Simoes-Barbosa A."/>
            <person name="Brown M.T."/>
            <person name="Hayes R.D."/>
            <person name="Mukherjee M."/>
            <person name="Okumura C.Y."/>
            <person name="Schneider R."/>
            <person name="Smith A.J."/>
            <person name="Vanacova S."/>
            <person name="Villalvazo M."/>
            <person name="Haas B.J."/>
            <person name="Pertea M."/>
            <person name="Feldblyum T.V."/>
            <person name="Utterback T.R."/>
            <person name="Shu C.L."/>
            <person name="Osoegawa K."/>
            <person name="de Jong P.J."/>
            <person name="Hrdy I."/>
            <person name="Horvathova L."/>
            <person name="Zubacova Z."/>
            <person name="Dolezal P."/>
            <person name="Malik S.B."/>
            <person name="Logsdon J.M. Jr."/>
            <person name="Henze K."/>
            <person name="Gupta A."/>
            <person name="Wang C.C."/>
            <person name="Dunne R.L."/>
            <person name="Upcroft J.A."/>
            <person name="Upcroft P."/>
            <person name="White O."/>
            <person name="Salzberg S.L."/>
            <person name="Tang P."/>
            <person name="Chiu C.-H."/>
            <person name="Lee Y.-S."/>
            <person name="Embley T.M."/>
            <person name="Coombs G.H."/>
            <person name="Mottram J.C."/>
            <person name="Tachezy J."/>
            <person name="Fraser-Liggett C.M."/>
            <person name="Johnson P.J."/>
        </authorList>
    </citation>
    <scope>NUCLEOTIDE SEQUENCE [LARGE SCALE GENOMIC DNA]</scope>
    <source>
        <strain evidence="17">G3</strain>
    </source>
</reference>
<evidence type="ECO:0000256" key="4">
    <source>
        <dbReference type="ARBA" id="ARBA00022679"/>
    </source>
</evidence>
<accession>A2G284</accession>
<keyword evidence="18" id="KW-1185">Reference proteome</keyword>
<dbReference type="GO" id="GO:0005524">
    <property type="term" value="F:ATP binding"/>
    <property type="evidence" value="ECO:0007669"/>
    <property type="project" value="UniProtKB-KW"/>
</dbReference>
<keyword evidence="13" id="KW-1015">Disulfide bond</keyword>